<dbReference type="EMBL" id="JABWDU010000031">
    <property type="protein sequence ID" value="NVD43396.1"/>
    <property type="molecule type" value="Genomic_DNA"/>
</dbReference>
<comment type="similarity">
    <text evidence="1">Belongs to the ABC transporter superfamily.</text>
</comment>
<protein>
    <submittedName>
        <fullName evidence="5">ATP-binding cassette domain-containing protein</fullName>
    </submittedName>
</protein>
<keyword evidence="2" id="KW-0547">Nucleotide-binding</keyword>
<feature type="non-terminal residue" evidence="5">
    <location>
        <position position="195"/>
    </location>
</feature>
<dbReference type="InterPro" id="IPR027417">
    <property type="entry name" value="P-loop_NTPase"/>
</dbReference>
<organism evidence="5 6">
    <name type="scientific">Ensifer oleiphilus</name>
    <dbReference type="NCBI Taxonomy" id="2742698"/>
    <lineage>
        <taxon>Bacteria</taxon>
        <taxon>Pseudomonadati</taxon>
        <taxon>Pseudomonadota</taxon>
        <taxon>Alphaproteobacteria</taxon>
        <taxon>Hyphomicrobiales</taxon>
        <taxon>Rhizobiaceae</taxon>
        <taxon>Sinorhizobium/Ensifer group</taxon>
        <taxon>Ensifer</taxon>
    </lineage>
</organism>
<evidence type="ECO:0000256" key="1">
    <source>
        <dbReference type="ARBA" id="ARBA00005417"/>
    </source>
</evidence>
<dbReference type="InterPro" id="IPR039421">
    <property type="entry name" value="Type_1_exporter"/>
</dbReference>
<keyword evidence="3 5" id="KW-0067">ATP-binding</keyword>
<evidence type="ECO:0000313" key="5">
    <source>
        <dbReference type="EMBL" id="NVD43396.1"/>
    </source>
</evidence>
<name>A0A7Y6URC0_9HYPH</name>
<proteinExistence type="inferred from homology"/>
<dbReference type="RefSeq" id="WP_176356706.1">
    <property type="nucleotide sequence ID" value="NZ_JABWDU010000031.1"/>
</dbReference>
<dbReference type="AlphaFoldDB" id="A0A7Y6URC0"/>
<sequence>RAMLGIWPVLRGAVRIDGADLNQWPETLFNQHVGYLPQDVALMDGTVSDNISRFAEAPNARAIIRAAKAAGIHEMIVHLPNGYQTELGPHGTALSAGQRQRIALARALYGDPFLVVLDEPNSNLDAEGEEALCQAILKVRERGGIVVIVAHRPSALQTVDMIGLVQAGRLVAFGPKEEILPSQKMRPLVVEKNRR</sequence>
<feature type="non-terminal residue" evidence="5">
    <location>
        <position position="1"/>
    </location>
</feature>
<evidence type="ECO:0000259" key="4">
    <source>
        <dbReference type="PROSITE" id="PS50893"/>
    </source>
</evidence>
<dbReference type="Proteomes" id="UP000520198">
    <property type="component" value="Unassembled WGS sequence"/>
</dbReference>
<dbReference type="Pfam" id="PF00005">
    <property type="entry name" value="ABC_tran"/>
    <property type="match status" value="1"/>
</dbReference>
<keyword evidence="6" id="KW-1185">Reference proteome</keyword>
<accession>A0A7Y6URC0</accession>
<dbReference type="GO" id="GO:0042626">
    <property type="term" value="F:ATPase-coupled transmembrane transporter activity"/>
    <property type="evidence" value="ECO:0007669"/>
    <property type="project" value="TreeGrafter"/>
</dbReference>
<dbReference type="InterPro" id="IPR003439">
    <property type="entry name" value="ABC_transporter-like_ATP-bd"/>
</dbReference>
<dbReference type="PROSITE" id="PS50893">
    <property type="entry name" value="ABC_TRANSPORTER_2"/>
    <property type="match status" value="1"/>
</dbReference>
<dbReference type="PANTHER" id="PTHR24221">
    <property type="entry name" value="ATP-BINDING CASSETTE SUB-FAMILY B"/>
    <property type="match status" value="1"/>
</dbReference>
<evidence type="ECO:0000256" key="3">
    <source>
        <dbReference type="ARBA" id="ARBA00022840"/>
    </source>
</evidence>
<evidence type="ECO:0000313" key="6">
    <source>
        <dbReference type="Proteomes" id="UP000520198"/>
    </source>
</evidence>
<feature type="domain" description="ABC transporter" evidence="4">
    <location>
        <begin position="4"/>
        <end position="192"/>
    </location>
</feature>
<dbReference type="SUPFAM" id="SSF52540">
    <property type="entry name" value="P-loop containing nucleoside triphosphate hydrolases"/>
    <property type="match status" value="1"/>
</dbReference>
<gene>
    <name evidence="5" type="ORF">HT585_31555</name>
</gene>
<dbReference type="GO" id="GO:0005524">
    <property type="term" value="F:ATP binding"/>
    <property type="evidence" value="ECO:0007669"/>
    <property type="project" value="UniProtKB-KW"/>
</dbReference>
<comment type="caution">
    <text evidence="5">The sequence shown here is derived from an EMBL/GenBank/DDBJ whole genome shotgun (WGS) entry which is preliminary data.</text>
</comment>
<reference evidence="5 6" key="1">
    <citation type="submission" date="2020-06" db="EMBL/GenBank/DDBJ databases">
        <authorList>
            <person name="Grouzdev D.S."/>
        </authorList>
    </citation>
    <scope>NUCLEOTIDE SEQUENCE [LARGE SCALE GENOMIC DNA]</scope>
    <source>
        <strain evidence="5 6">HO-A22</strain>
    </source>
</reference>
<evidence type="ECO:0000256" key="2">
    <source>
        <dbReference type="ARBA" id="ARBA00022741"/>
    </source>
</evidence>
<dbReference type="Gene3D" id="3.40.50.300">
    <property type="entry name" value="P-loop containing nucleotide triphosphate hydrolases"/>
    <property type="match status" value="1"/>
</dbReference>
<dbReference type="PANTHER" id="PTHR24221:SF654">
    <property type="entry name" value="ATP-BINDING CASSETTE SUB-FAMILY B MEMBER 6"/>
    <property type="match status" value="1"/>
</dbReference>
<dbReference type="InterPro" id="IPR017871">
    <property type="entry name" value="ABC_transporter-like_CS"/>
</dbReference>
<dbReference type="GO" id="GO:0016887">
    <property type="term" value="F:ATP hydrolysis activity"/>
    <property type="evidence" value="ECO:0007669"/>
    <property type="project" value="InterPro"/>
</dbReference>
<dbReference type="PROSITE" id="PS00211">
    <property type="entry name" value="ABC_TRANSPORTER_1"/>
    <property type="match status" value="1"/>
</dbReference>